<dbReference type="PANTHER" id="PTHR33480">
    <property type="entry name" value="SET DOMAIN-CONTAINING PROTEIN-RELATED"/>
    <property type="match status" value="1"/>
</dbReference>
<evidence type="ECO:0000313" key="3">
    <source>
        <dbReference type="EMBL" id="EFN70334.1"/>
    </source>
</evidence>
<reference evidence="3 4" key="1">
    <citation type="journal article" date="2010" name="Science">
        <title>Genomic comparison of the ants Camponotus floridanus and Harpegnathos saltator.</title>
        <authorList>
            <person name="Bonasio R."/>
            <person name="Zhang G."/>
            <person name="Ye C."/>
            <person name="Mutti N.S."/>
            <person name="Fang X."/>
            <person name="Qin N."/>
            <person name="Donahue G."/>
            <person name="Yang P."/>
            <person name="Li Q."/>
            <person name="Li C."/>
            <person name="Zhang P."/>
            <person name="Huang Z."/>
            <person name="Berger S.L."/>
            <person name="Reinberg D."/>
            <person name="Wang J."/>
            <person name="Liebig J."/>
        </authorList>
    </citation>
    <scope>NUCLEOTIDE SEQUENCE [LARGE SCALE GENOMIC DNA]</scope>
    <source>
        <strain evidence="4">C129</strain>
    </source>
</reference>
<keyword evidence="4" id="KW-1185">Reference proteome</keyword>
<dbReference type="OMA" id="NQQCEKY"/>
<gene>
    <name evidence="3" type="ORF">EAG_09706</name>
</gene>
<dbReference type="InterPro" id="IPR011010">
    <property type="entry name" value="DNA_brk_join_enz"/>
</dbReference>
<evidence type="ECO:0000313" key="4">
    <source>
        <dbReference type="Proteomes" id="UP000000311"/>
    </source>
</evidence>
<dbReference type="AlphaFoldDB" id="E2A8A4"/>
<proteinExistence type="predicted"/>
<dbReference type="GO" id="GO:0003677">
    <property type="term" value="F:DNA binding"/>
    <property type="evidence" value="ECO:0007669"/>
    <property type="project" value="InterPro"/>
</dbReference>
<keyword evidence="1" id="KW-0233">DNA recombination</keyword>
<feature type="compositionally biased region" description="Acidic residues" evidence="2">
    <location>
        <begin position="381"/>
        <end position="397"/>
    </location>
</feature>
<evidence type="ECO:0000256" key="2">
    <source>
        <dbReference type="SAM" id="MobiDB-lite"/>
    </source>
</evidence>
<dbReference type="PANTHER" id="PTHR33480:SF1">
    <property type="entry name" value="TYR RECOMBINASE DOMAIN-CONTAINING PROTEIN"/>
    <property type="match status" value="1"/>
</dbReference>
<protein>
    <submittedName>
        <fullName evidence="3">Uncharacterized protein</fullName>
    </submittedName>
</protein>
<dbReference type="InterPro" id="IPR013762">
    <property type="entry name" value="Integrase-like_cat_sf"/>
</dbReference>
<evidence type="ECO:0000256" key="1">
    <source>
        <dbReference type="ARBA" id="ARBA00023172"/>
    </source>
</evidence>
<dbReference type="GO" id="GO:0015074">
    <property type="term" value="P:DNA integration"/>
    <property type="evidence" value="ECO:0007669"/>
    <property type="project" value="InterPro"/>
</dbReference>
<dbReference type="OrthoDB" id="7691871at2759"/>
<sequence>LIIAFGNQQCEKYKVSEHNDGMIRQKMRRVGRLLQTLKYKYPEITDFASIYFPRYSSACIEAINTLAGLSLCGKFYKIPSLASSFGGLVKELGKILINRFIRKEEYDKKLLAEDFLKVFSEDFTTHITKTISETMNQNKRRKKIVLPSKSDIIKLHNFLQEKRRSAYNNLKEEFSYEAWVTLMKVTLTSVQVFNRRRAGEIQRTHIEDYKAYEGINYQTNEAYEALSTHAKEIAKKYVRFTLRGKLGRTVPVLLTGELRDCIDMILKHRKAAKVSRNNPYLFGLPSLVKDKYRHLLACDLLRQYAVECGAENPETLRATELRKHIATMCINYNLSENEISSLANFMGHADKIHMVHYRQPIIQKEILEISQYLEAAQGIDHDEDDSDNSDSESSELN</sequence>
<dbReference type="GO" id="GO:0006310">
    <property type="term" value="P:DNA recombination"/>
    <property type="evidence" value="ECO:0007669"/>
    <property type="project" value="UniProtKB-KW"/>
</dbReference>
<organism evidence="4">
    <name type="scientific">Camponotus floridanus</name>
    <name type="common">Florida carpenter ant</name>
    <dbReference type="NCBI Taxonomy" id="104421"/>
    <lineage>
        <taxon>Eukaryota</taxon>
        <taxon>Metazoa</taxon>
        <taxon>Ecdysozoa</taxon>
        <taxon>Arthropoda</taxon>
        <taxon>Hexapoda</taxon>
        <taxon>Insecta</taxon>
        <taxon>Pterygota</taxon>
        <taxon>Neoptera</taxon>
        <taxon>Endopterygota</taxon>
        <taxon>Hymenoptera</taxon>
        <taxon>Apocrita</taxon>
        <taxon>Aculeata</taxon>
        <taxon>Formicoidea</taxon>
        <taxon>Formicidae</taxon>
        <taxon>Formicinae</taxon>
        <taxon>Camponotus</taxon>
    </lineage>
</organism>
<feature type="region of interest" description="Disordered" evidence="2">
    <location>
        <begin position="378"/>
        <end position="397"/>
    </location>
</feature>
<dbReference type="EMBL" id="GL437525">
    <property type="protein sequence ID" value="EFN70334.1"/>
    <property type="molecule type" value="Genomic_DNA"/>
</dbReference>
<dbReference type="SUPFAM" id="SSF56349">
    <property type="entry name" value="DNA breaking-rejoining enzymes"/>
    <property type="match status" value="1"/>
</dbReference>
<dbReference type="Gene3D" id="1.10.443.10">
    <property type="entry name" value="Intergrase catalytic core"/>
    <property type="match status" value="1"/>
</dbReference>
<feature type="non-terminal residue" evidence="3">
    <location>
        <position position="1"/>
    </location>
</feature>
<accession>E2A8A4</accession>
<dbReference type="STRING" id="104421.E2A8A4"/>
<dbReference type="Proteomes" id="UP000000311">
    <property type="component" value="Unassembled WGS sequence"/>
</dbReference>
<name>E2A8A4_CAMFO</name>
<dbReference type="InParanoid" id="E2A8A4"/>
<feature type="non-terminal residue" evidence="3">
    <location>
        <position position="397"/>
    </location>
</feature>